<dbReference type="PIRSF" id="PIRSF002094">
    <property type="entry name" value="OMP26_Skp"/>
    <property type="match status" value="1"/>
</dbReference>
<dbReference type="Pfam" id="PF03938">
    <property type="entry name" value="OmpH"/>
    <property type="match status" value="1"/>
</dbReference>
<evidence type="ECO:0000256" key="1">
    <source>
        <dbReference type="ARBA" id="ARBA00022729"/>
    </source>
</evidence>
<reference evidence="4 5" key="1">
    <citation type="submission" date="2024-02" db="EMBL/GenBank/DDBJ databases">
        <title>Bacteria isolated from the canopy kelp, Nereocystis luetkeana.</title>
        <authorList>
            <person name="Pfister C.A."/>
            <person name="Younker I.T."/>
            <person name="Light S.H."/>
        </authorList>
    </citation>
    <scope>NUCLEOTIDE SEQUENCE [LARGE SCALE GENOMIC DNA]</scope>
    <source>
        <strain evidence="4 5">TI.1.05</strain>
    </source>
</reference>
<dbReference type="EMBL" id="JBAKAZ010000002">
    <property type="protein sequence ID" value="MEL0628136.1"/>
    <property type="molecule type" value="Genomic_DNA"/>
</dbReference>
<proteinExistence type="inferred from homology"/>
<dbReference type="PANTHER" id="PTHR35089">
    <property type="entry name" value="CHAPERONE PROTEIN SKP"/>
    <property type="match status" value="1"/>
</dbReference>
<keyword evidence="5" id="KW-1185">Reference proteome</keyword>
<organism evidence="4 5">
    <name type="scientific">Psychromonas aquatilis</name>
    <dbReference type="NCBI Taxonomy" id="2005072"/>
    <lineage>
        <taxon>Bacteria</taxon>
        <taxon>Pseudomonadati</taxon>
        <taxon>Pseudomonadota</taxon>
        <taxon>Gammaproteobacteria</taxon>
        <taxon>Alteromonadales</taxon>
        <taxon>Psychromonadaceae</taxon>
        <taxon>Psychromonas</taxon>
    </lineage>
</organism>
<dbReference type="InterPro" id="IPR005632">
    <property type="entry name" value="Chaperone_Skp"/>
</dbReference>
<comment type="similarity">
    <text evidence="2">Belongs to the skp family.</text>
</comment>
<evidence type="ECO:0000313" key="4">
    <source>
        <dbReference type="EMBL" id="MEL0628136.1"/>
    </source>
</evidence>
<feature type="chain" id="PRO_5047024810" evidence="3">
    <location>
        <begin position="23"/>
        <end position="168"/>
    </location>
</feature>
<name>A0ABU9GLE5_9GAMM</name>
<evidence type="ECO:0000313" key="5">
    <source>
        <dbReference type="Proteomes" id="UP001369082"/>
    </source>
</evidence>
<evidence type="ECO:0000256" key="3">
    <source>
        <dbReference type="SAM" id="SignalP"/>
    </source>
</evidence>
<dbReference type="Proteomes" id="UP001369082">
    <property type="component" value="Unassembled WGS sequence"/>
</dbReference>
<keyword evidence="1 3" id="KW-0732">Signal</keyword>
<evidence type="ECO:0000256" key="2">
    <source>
        <dbReference type="PIRNR" id="PIRNR002094"/>
    </source>
</evidence>
<feature type="signal peptide" evidence="3">
    <location>
        <begin position="1"/>
        <end position="22"/>
    </location>
</feature>
<protein>
    <submittedName>
        <fullName evidence="4">OmpH family outer membrane protein</fullName>
    </submittedName>
</protein>
<dbReference type="SMART" id="SM00935">
    <property type="entry name" value="OmpH"/>
    <property type="match status" value="1"/>
</dbReference>
<gene>
    <name evidence="4" type="ORF">V6256_00830</name>
</gene>
<dbReference type="Gene3D" id="3.30.910.20">
    <property type="entry name" value="Skp domain"/>
    <property type="match status" value="1"/>
</dbReference>
<accession>A0ABU9GLE5</accession>
<dbReference type="PANTHER" id="PTHR35089:SF1">
    <property type="entry name" value="CHAPERONE PROTEIN SKP"/>
    <property type="match status" value="1"/>
</dbReference>
<comment type="caution">
    <text evidence="4">The sequence shown here is derived from an EMBL/GenBank/DDBJ whole genome shotgun (WGS) entry which is preliminary data.</text>
</comment>
<dbReference type="SUPFAM" id="SSF111384">
    <property type="entry name" value="OmpH-like"/>
    <property type="match status" value="1"/>
</dbReference>
<dbReference type="RefSeq" id="WP_341596074.1">
    <property type="nucleotide sequence ID" value="NZ_JBAKAZ010000002.1"/>
</dbReference>
<dbReference type="InterPro" id="IPR024930">
    <property type="entry name" value="Skp_dom_sf"/>
</dbReference>
<sequence>MKIFLKVITLAVAVATFSTVQAAEQKIGVVFPSKVIEASPQRARTDKTLEREFKGRYEKLQAQEKQITKLQEKMKKDGELLSKQKLTDMQRDLAGKVSDYKLKRRAFEEDQQRRTREEQQKILTSVRDAIASVAKKGNYDIVLNGEQIVFSKPALDISDSVIKVISKK</sequence>